<dbReference type="Proteomes" id="UP001164726">
    <property type="component" value="Chromosome"/>
</dbReference>
<dbReference type="KEGG" id="fhl:OE105_12975"/>
<evidence type="ECO:0000256" key="8">
    <source>
        <dbReference type="ARBA" id="ARBA00022840"/>
    </source>
</evidence>
<dbReference type="FunFam" id="3.30.420.40:FF:000136">
    <property type="entry name" value="Putative fructokinase"/>
    <property type="match status" value="1"/>
</dbReference>
<dbReference type="SUPFAM" id="SSF53067">
    <property type="entry name" value="Actin-like ATPase domain"/>
    <property type="match status" value="1"/>
</dbReference>
<dbReference type="PANTHER" id="PTHR42742:SF3">
    <property type="entry name" value="FRUCTOKINASE"/>
    <property type="match status" value="1"/>
</dbReference>
<dbReference type="EMBL" id="CP106877">
    <property type="protein sequence ID" value="WAA12435.1"/>
    <property type="molecule type" value="Genomic_DNA"/>
</dbReference>
<evidence type="ECO:0000256" key="7">
    <source>
        <dbReference type="ARBA" id="ARBA00022833"/>
    </source>
</evidence>
<dbReference type="GO" id="GO:0008865">
    <property type="term" value="F:fructokinase activity"/>
    <property type="evidence" value="ECO:0007669"/>
    <property type="project" value="UniProtKB-EC"/>
</dbReference>
<evidence type="ECO:0000256" key="6">
    <source>
        <dbReference type="ARBA" id="ARBA00022777"/>
    </source>
</evidence>
<dbReference type="Pfam" id="PF00480">
    <property type="entry name" value="ROK"/>
    <property type="match status" value="1"/>
</dbReference>
<keyword evidence="6" id="KW-0418">Kinase</keyword>
<sequence>MYFGAIEAGGTKFVCAVGDKDLQIIDQTTIPTTTPKETMKELFRFFDSYSLVSMGIGSFGPIDVKQGSPTYGHITNTPKKGWTFFNFVGSIKEKYDIPVAWTTDVNAAAYGEWKNGAAKGLENCLYLTVGTGIGGGAIVNGKLLEGFSHPEMGHILLQPHPDDSYEGHCPFHKNCLEGLASGPAIEGRYGKKGIELSGEDQVWEMEAYYIAQALMNYSLILRPDQIILGGGVMKQEQLFPLIRKNFESLLNHYIDTPDLSNYIVSPKLGDRAGITGALNLASEVVETI</sequence>
<evidence type="ECO:0000313" key="14">
    <source>
        <dbReference type="Proteomes" id="UP001164726"/>
    </source>
</evidence>
<evidence type="ECO:0000313" key="13">
    <source>
        <dbReference type="EMBL" id="WAA12435.1"/>
    </source>
</evidence>
<organism evidence="13 14">
    <name type="scientific">Fervidibacillus halotolerans</name>
    <dbReference type="NCBI Taxonomy" id="2980027"/>
    <lineage>
        <taxon>Bacteria</taxon>
        <taxon>Bacillati</taxon>
        <taxon>Bacillota</taxon>
        <taxon>Bacilli</taxon>
        <taxon>Bacillales</taxon>
        <taxon>Bacillaceae</taxon>
        <taxon>Fervidibacillus</taxon>
    </lineage>
</organism>
<comment type="cofactor">
    <cofactor evidence="1">
        <name>Mg(2+)</name>
        <dbReference type="ChEBI" id="CHEBI:18420"/>
    </cofactor>
</comment>
<dbReference type="InterPro" id="IPR043129">
    <property type="entry name" value="ATPase_NBD"/>
</dbReference>
<reference evidence="13" key="1">
    <citation type="submission" date="2022-09" db="EMBL/GenBank/DDBJ databases">
        <title>Complete Genomes of Fervidibacillus albus and Fervidibacillus halotolerans isolated from tidal flat sediments.</title>
        <authorList>
            <person name="Kwon K.K."/>
            <person name="Yang S.-H."/>
            <person name="Park M.J."/>
            <person name="Oh H.-M."/>
        </authorList>
    </citation>
    <scope>NUCLEOTIDE SEQUENCE</scope>
    <source>
        <strain evidence="13">MEBiC13594</strain>
    </source>
</reference>
<accession>A0A9E8RX58</accession>
<dbReference type="PROSITE" id="PS01125">
    <property type="entry name" value="ROK"/>
    <property type="match status" value="1"/>
</dbReference>
<keyword evidence="7" id="KW-0862">Zinc</keyword>
<evidence type="ECO:0000256" key="5">
    <source>
        <dbReference type="ARBA" id="ARBA00022741"/>
    </source>
</evidence>
<dbReference type="InterPro" id="IPR000600">
    <property type="entry name" value="ROK"/>
</dbReference>
<evidence type="ECO:0000256" key="2">
    <source>
        <dbReference type="ARBA" id="ARBA00006479"/>
    </source>
</evidence>
<dbReference type="CDD" id="cd24067">
    <property type="entry name" value="ASKHA_NBD_ROK_BsFRK-like"/>
    <property type="match status" value="1"/>
</dbReference>
<keyword evidence="9" id="KW-0460">Magnesium</keyword>
<keyword evidence="8" id="KW-0067">ATP-binding</keyword>
<keyword evidence="10" id="KW-0119">Carbohydrate metabolism</keyword>
<keyword evidence="5" id="KW-0547">Nucleotide-binding</keyword>
<dbReference type="GO" id="GO:0046872">
    <property type="term" value="F:metal ion binding"/>
    <property type="evidence" value="ECO:0007669"/>
    <property type="project" value="UniProtKB-KW"/>
</dbReference>
<keyword evidence="14" id="KW-1185">Reference proteome</keyword>
<keyword evidence="4" id="KW-0479">Metal-binding</keyword>
<evidence type="ECO:0000256" key="10">
    <source>
        <dbReference type="ARBA" id="ARBA00023277"/>
    </source>
</evidence>
<evidence type="ECO:0000256" key="12">
    <source>
        <dbReference type="ARBA" id="ARBA00048451"/>
    </source>
</evidence>
<evidence type="ECO:0000256" key="3">
    <source>
        <dbReference type="ARBA" id="ARBA00022679"/>
    </source>
</evidence>
<protein>
    <recommendedName>
        <fullName evidence="11">fructokinase</fullName>
        <ecNumber evidence="11">2.7.1.4</ecNumber>
    </recommendedName>
</protein>
<dbReference type="EC" id="2.7.1.4" evidence="11"/>
<evidence type="ECO:0000256" key="1">
    <source>
        <dbReference type="ARBA" id="ARBA00001946"/>
    </source>
</evidence>
<comment type="catalytic activity">
    <reaction evidence="12">
        <text>D-fructose + ATP = D-fructose 6-phosphate + ADP + H(+)</text>
        <dbReference type="Rhea" id="RHEA:16125"/>
        <dbReference type="ChEBI" id="CHEBI:15378"/>
        <dbReference type="ChEBI" id="CHEBI:30616"/>
        <dbReference type="ChEBI" id="CHEBI:37721"/>
        <dbReference type="ChEBI" id="CHEBI:61527"/>
        <dbReference type="ChEBI" id="CHEBI:456216"/>
        <dbReference type="EC" id="2.7.1.4"/>
    </reaction>
</comment>
<dbReference type="PANTHER" id="PTHR42742">
    <property type="entry name" value="TRANSCRIPTIONAL REPRESSOR MPRA"/>
    <property type="match status" value="1"/>
</dbReference>
<evidence type="ECO:0000256" key="11">
    <source>
        <dbReference type="ARBA" id="ARBA00038887"/>
    </source>
</evidence>
<gene>
    <name evidence="13" type="ORF">OE105_12975</name>
</gene>
<keyword evidence="3" id="KW-0808">Transferase</keyword>
<proteinExistence type="inferred from homology"/>
<dbReference type="AlphaFoldDB" id="A0A9E8RX58"/>
<comment type="similarity">
    <text evidence="2">Belongs to the ROK (NagC/XylR) family.</text>
</comment>
<dbReference type="InterPro" id="IPR049874">
    <property type="entry name" value="ROK_cs"/>
</dbReference>
<evidence type="ECO:0000256" key="9">
    <source>
        <dbReference type="ARBA" id="ARBA00022842"/>
    </source>
</evidence>
<evidence type="ECO:0000256" key="4">
    <source>
        <dbReference type="ARBA" id="ARBA00022723"/>
    </source>
</evidence>
<dbReference type="InterPro" id="IPR051804">
    <property type="entry name" value="Carb_Metab_Reg_Kinase/Isom"/>
</dbReference>
<dbReference type="FunFam" id="3.30.420.40:FF:000153">
    <property type="entry name" value="Putative fructokinase"/>
    <property type="match status" value="1"/>
</dbReference>
<dbReference type="RefSeq" id="WP_275420569.1">
    <property type="nucleotide sequence ID" value="NZ_CP106877.1"/>
</dbReference>
<dbReference type="Gene3D" id="3.30.420.40">
    <property type="match status" value="2"/>
</dbReference>
<dbReference type="GO" id="GO:0005524">
    <property type="term" value="F:ATP binding"/>
    <property type="evidence" value="ECO:0007669"/>
    <property type="project" value="UniProtKB-KW"/>
</dbReference>
<name>A0A9E8RX58_9BACI</name>